<evidence type="ECO:0008006" key="4">
    <source>
        <dbReference type="Google" id="ProtNLM"/>
    </source>
</evidence>
<keyword evidence="1" id="KW-1133">Transmembrane helix</keyword>
<feature type="transmembrane region" description="Helical" evidence="1">
    <location>
        <begin position="140"/>
        <end position="160"/>
    </location>
</feature>
<gene>
    <name evidence="2" type="ORF">N7U62_01480</name>
</gene>
<evidence type="ECO:0000313" key="2">
    <source>
        <dbReference type="EMBL" id="MCV9385311.1"/>
    </source>
</evidence>
<name>A0ABT3CNP4_9BACT</name>
<comment type="caution">
    <text evidence="2">The sequence shown here is derived from an EMBL/GenBank/DDBJ whole genome shotgun (WGS) entry which is preliminary data.</text>
</comment>
<keyword evidence="1" id="KW-0812">Transmembrane</keyword>
<organism evidence="2 3">
    <name type="scientific">Reichenbachiella ulvae</name>
    <dbReference type="NCBI Taxonomy" id="2980104"/>
    <lineage>
        <taxon>Bacteria</taxon>
        <taxon>Pseudomonadati</taxon>
        <taxon>Bacteroidota</taxon>
        <taxon>Cytophagia</taxon>
        <taxon>Cytophagales</taxon>
        <taxon>Reichenbachiellaceae</taxon>
        <taxon>Reichenbachiella</taxon>
    </lineage>
</organism>
<sequence>MRIYHRYLGFFLAGIMAVYAVSGIVLIFRDTDYFKKETQLVKELPAETKPEELGEALRIRRFKLDKVEDGVAYFQNGTYDLNTHTASYVVKELPYVLDKMTHLHKATSSRPLFFLNIFFGLSLFFFVMSSFWMFMPGSDLFKKGVYFALAGLAFAGLMVFL</sequence>
<dbReference type="EMBL" id="JAOYOD010000001">
    <property type="protein sequence ID" value="MCV9385311.1"/>
    <property type="molecule type" value="Genomic_DNA"/>
</dbReference>
<feature type="transmembrane region" description="Helical" evidence="1">
    <location>
        <begin position="6"/>
        <end position="28"/>
    </location>
</feature>
<evidence type="ECO:0000313" key="3">
    <source>
        <dbReference type="Proteomes" id="UP001300692"/>
    </source>
</evidence>
<dbReference type="RefSeq" id="WP_264136102.1">
    <property type="nucleotide sequence ID" value="NZ_JAOYOD010000001.1"/>
</dbReference>
<dbReference type="Proteomes" id="UP001300692">
    <property type="component" value="Unassembled WGS sequence"/>
</dbReference>
<reference evidence="2 3" key="1">
    <citation type="submission" date="2022-10" db="EMBL/GenBank/DDBJ databases">
        <title>Comparative genomics and taxonomic characterization of three novel marine species of genus Reichenbachiella exhibiting antioxidant and polysaccharide degradation activities.</title>
        <authorList>
            <person name="Muhammad N."/>
            <person name="Lee Y.-J."/>
            <person name="Ko J."/>
            <person name="Kim S.-G."/>
        </authorList>
    </citation>
    <scope>NUCLEOTIDE SEQUENCE [LARGE SCALE GENOMIC DNA]</scope>
    <source>
        <strain evidence="2 3">ABR2-5</strain>
    </source>
</reference>
<keyword evidence="1" id="KW-0472">Membrane</keyword>
<accession>A0ABT3CNP4</accession>
<evidence type="ECO:0000256" key="1">
    <source>
        <dbReference type="SAM" id="Phobius"/>
    </source>
</evidence>
<protein>
    <recommendedName>
        <fullName evidence="4">PepSY-associated TM region</fullName>
    </recommendedName>
</protein>
<keyword evidence="3" id="KW-1185">Reference proteome</keyword>
<proteinExistence type="predicted"/>
<feature type="transmembrane region" description="Helical" evidence="1">
    <location>
        <begin position="112"/>
        <end position="134"/>
    </location>
</feature>